<sequence length="471" mass="54897">MEVQSFLYVAGFCIYQPVLSIRLSRSLSICLATLSGNYFTSEYFYFIFNLPFQERRNVMLQKFSRYLLVAAAIIILSSVIPTIYRTLFKTPYKYESIYYSLLKDEFFKSRYDFETSSSNYENSKGEALTEEEFHKACPIENSYFLITKGQFPDSINGIKIDVEKFRPESDYASIRSQYFETPSYHLFPLMDSKGPLTYPQDVCRIGTNKVEFIVAETNKVDEAKSDQYTRVFDNEEFSYPVKLLAGIPTTMKPYDNGWFITDSKDAFYHMKMENGKPFLKKIQTPEGFKVKYVSPSTIESRSIHAYVISAENKIYVLSSLDYSLNELPIYDYNPERHHSLEVRKNPYFTRISFSSFHSKKVYVLDRNYKLLNTFEETGTPYAEMTVGKAFSALFPFHLNFSEGHHSFVRFVFKGYKNISWIVVNTLLVLVNIFIIIRKKSRFRNNILDLLLVAATGIFGFVAVNLFPNKEY</sequence>
<dbReference type="EMBL" id="QWGR01000002">
    <property type="protein sequence ID" value="RIJ49883.1"/>
    <property type="molecule type" value="Genomic_DNA"/>
</dbReference>
<proteinExistence type="predicted"/>
<name>A0A399T7I6_9BACT</name>
<keyword evidence="1" id="KW-0472">Membrane</keyword>
<feature type="transmembrane region" description="Helical" evidence="1">
    <location>
        <begin position="448"/>
        <end position="466"/>
    </location>
</feature>
<feature type="transmembrane region" description="Helical" evidence="1">
    <location>
        <begin position="66"/>
        <end position="84"/>
    </location>
</feature>
<dbReference type="OrthoDB" id="5365245at2"/>
<evidence type="ECO:0000313" key="3">
    <source>
        <dbReference type="Proteomes" id="UP000265926"/>
    </source>
</evidence>
<comment type="caution">
    <text evidence="2">The sequence shown here is derived from an EMBL/GenBank/DDBJ whole genome shotgun (WGS) entry which is preliminary data.</text>
</comment>
<dbReference type="Pfam" id="PF16149">
    <property type="entry name" value="DUF4857"/>
    <property type="match status" value="1"/>
</dbReference>
<keyword evidence="3" id="KW-1185">Reference proteome</keyword>
<keyword evidence="1" id="KW-0812">Transmembrane</keyword>
<keyword evidence="1" id="KW-1133">Transmembrane helix</keyword>
<dbReference type="AlphaFoldDB" id="A0A399T7I6"/>
<evidence type="ECO:0000256" key="1">
    <source>
        <dbReference type="SAM" id="Phobius"/>
    </source>
</evidence>
<dbReference type="Proteomes" id="UP000265926">
    <property type="component" value="Unassembled WGS sequence"/>
</dbReference>
<evidence type="ECO:0000313" key="2">
    <source>
        <dbReference type="EMBL" id="RIJ49883.1"/>
    </source>
</evidence>
<accession>A0A399T7I6</accession>
<organism evidence="2 3">
    <name type="scientific">Maribellus luteus</name>
    <dbReference type="NCBI Taxonomy" id="2305463"/>
    <lineage>
        <taxon>Bacteria</taxon>
        <taxon>Pseudomonadati</taxon>
        <taxon>Bacteroidota</taxon>
        <taxon>Bacteroidia</taxon>
        <taxon>Marinilabiliales</taxon>
        <taxon>Prolixibacteraceae</taxon>
        <taxon>Maribellus</taxon>
    </lineage>
</organism>
<feature type="transmembrane region" description="Helical" evidence="1">
    <location>
        <begin position="418"/>
        <end position="436"/>
    </location>
</feature>
<reference evidence="2 3" key="1">
    <citation type="submission" date="2018-08" db="EMBL/GenBank/DDBJ databases">
        <title>Pallidiluteibacterium maritimus gen. nov., sp. nov., isolated from coastal sediment.</title>
        <authorList>
            <person name="Zhou L.Y."/>
        </authorList>
    </citation>
    <scope>NUCLEOTIDE SEQUENCE [LARGE SCALE GENOMIC DNA]</scope>
    <source>
        <strain evidence="2 3">XSD2</strain>
    </source>
</reference>
<protein>
    <submittedName>
        <fullName evidence="2">DUF4857 domain-containing protein</fullName>
    </submittedName>
</protein>
<gene>
    <name evidence="2" type="ORF">D1614_03835</name>
</gene>
<dbReference type="InterPro" id="IPR032333">
    <property type="entry name" value="DUF4857"/>
</dbReference>